<evidence type="ECO:0000256" key="5">
    <source>
        <dbReference type="ARBA" id="ARBA00046920"/>
    </source>
</evidence>
<evidence type="ECO:0000313" key="6">
    <source>
        <dbReference type="Proteomes" id="UP000887565"/>
    </source>
</evidence>
<dbReference type="OMA" id="HERCALV"/>
<dbReference type="InterPro" id="IPR005061">
    <property type="entry name" value="Ist1"/>
</dbReference>
<proteinExistence type="inferred from homology"/>
<comment type="subunit">
    <text evidence="5">Interacts with CHMP1A, CHMP1B, VPS4A and VTA1. Interacts with SPAST, STAMBP, and USP8. May interact with VPS37B. May associate with the ESCRT-I complex. Interacts with MITD1, in competition with VSP4. Interacts with SPART (via MIT domain); leading to the recruitment of SPART to midbodies. Interacts with SPAST.</text>
</comment>
<dbReference type="InterPro" id="IPR042277">
    <property type="entry name" value="IST1-like"/>
</dbReference>
<comment type="function">
    <text evidence="4">ESCRT-III-like protein involved in cytokinesis, nuclear envelope reassembly and endosomal tubulation. Is required for efficient abscission during cytokinesis. Involved in recruiting VPS4A and/or VPS4B to the midbody of dividing cells. During late anaphase, involved in nuclear envelope reassembly and mitotic spindle disassembly together with the ESCRT-III complex: IST1 acts by mediating the recruitment of SPAST to the nuclear membrane, leading to microtubule severing. Recruited to the reforming nuclear envelope (NE) during anaphase by LEMD2. Regulates early endosomal tubulation together with the ESCRT-III complex by mediating the recruitment of SPAST.</text>
</comment>
<dbReference type="PANTHER" id="PTHR12161">
    <property type="entry name" value="IST1 FAMILY MEMBER"/>
    <property type="match status" value="1"/>
</dbReference>
<reference evidence="7" key="1">
    <citation type="submission" date="2022-11" db="UniProtKB">
        <authorList>
            <consortium name="WormBaseParasite"/>
        </authorList>
    </citation>
    <scope>IDENTIFICATION</scope>
</reference>
<dbReference type="GO" id="GO:0015031">
    <property type="term" value="P:protein transport"/>
    <property type="evidence" value="ECO:0007669"/>
    <property type="project" value="InterPro"/>
</dbReference>
<evidence type="ECO:0000256" key="4">
    <source>
        <dbReference type="ARBA" id="ARBA00046124"/>
    </source>
</evidence>
<evidence type="ECO:0000256" key="1">
    <source>
        <dbReference type="ARBA" id="ARBA00005536"/>
    </source>
</evidence>
<dbReference type="Proteomes" id="UP000887565">
    <property type="component" value="Unplaced"/>
</dbReference>
<dbReference type="Pfam" id="PF03398">
    <property type="entry name" value="Ist1"/>
    <property type="match status" value="1"/>
</dbReference>
<keyword evidence="6" id="KW-1185">Reference proteome</keyword>
<dbReference type="Gene3D" id="1.20.1260.60">
    <property type="entry name" value="Vacuolar protein sorting-associated protein Ist1"/>
    <property type="match status" value="1"/>
</dbReference>
<evidence type="ECO:0000313" key="7">
    <source>
        <dbReference type="WBParaSite" id="nRc.2.0.1.t04330-RA"/>
    </source>
</evidence>
<name>A0A915HSD6_ROMCU</name>
<organism evidence="6 7">
    <name type="scientific">Romanomermis culicivorax</name>
    <name type="common">Nematode worm</name>
    <dbReference type="NCBI Taxonomy" id="13658"/>
    <lineage>
        <taxon>Eukaryota</taxon>
        <taxon>Metazoa</taxon>
        <taxon>Ecdysozoa</taxon>
        <taxon>Nematoda</taxon>
        <taxon>Enoplea</taxon>
        <taxon>Dorylaimia</taxon>
        <taxon>Mermithida</taxon>
        <taxon>Mermithoidea</taxon>
        <taxon>Mermithidae</taxon>
        <taxon>Romanomermis</taxon>
    </lineage>
</organism>
<evidence type="ECO:0000256" key="2">
    <source>
        <dbReference type="ARBA" id="ARBA00014513"/>
    </source>
</evidence>
<accession>A0A915HSD6</accession>
<protein>
    <recommendedName>
        <fullName evidence="2">IST1 homolog</fullName>
    </recommendedName>
    <alternativeName>
        <fullName evidence="3">Charged multivesicular body protein 8</fullName>
    </alternativeName>
</protein>
<dbReference type="PANTHER" id="PTHR12161:SF5">
    <property type="entry name" value="IST1 HOMOLOG"/>
    <property type="match status" value="1"/>
</dbReference>
<sequence>MFSALNYSKLKTNLRLAINRLKLIGKKKTELTQKSRKEIADYILASKEDRARIKVEQIIREDYYVEAFELLEMFCDLLLARFGLVEQMKTIDKGLEEAINSIMWAAPRLQTEIPELKVISDQITYKY</sequence>
<dbReference type="FunFam" id="1.20.1260.60:FF:000002">
    <property type="entry name" value="Vacuolar protein sorting-associated protein IST1"/>
    <property type="match status" value="1"/>
</dbReference>
<dbReference type="AlphaFoldDB" id="A0A915HSD6"/>
<comment type="similarity">
    <text evidence="1">Belongs to the IST1 family.</text>
</comment>
<evidence type="ECO:0000256" key="3">
    <source>
        <dbReference type="ARBA" id="ARBA00032374"/>
    </source>
</evidence>
<dbReference type="WBParaSite" id="nRc.2.0.1.t04330-RA">
    <property type="protein sequence ID" value="nRc.2.0.1.t04330-RA"/>
    <property type="gene ID" value="nRc.2.0.1.g04330"/>
</dbReference>